<reference evidence="2 3" key="1">
    <citation type="journal article" date="2019" name="Commun. Biol.">
        <title>The bagworm genome reveals a unique fibroin gene that provides high tensile strength.</title>
        <authorList>
            <person name="Kono N."/>
            <person name="Nakamura H."/>
            <person name="Ohtoshi R."/>
            <person name="Tomita M."/>
            <person name="Numata K."/>
            <person name="Arakawa K."/>
        </authorList>
    </citation>
    <scope>NUCLEOTIDE SEQUENCE [LARGE SCALE GENOMIC DNA]</scope>
</reference>
<evidence type="ECO:0000313" key="2">
    <source>
        <dbReference type="EMBL" id="GBP24998.1"/>
    </source>
</evidence>
<proteinExistence type="predicted"/>
<protein>
    <submittedName>
        <fullName evidence="2">Uncharacterized protein</fullName>
    </submittedName>
</protein>
<comment type="caution">
    <text evidence="2">The sequence shown here is derived from an EMBL/GenBank/DDBJ whole genome shotgun (WGS) entry which is preliminary data.</text>
</comment>
<evidence type="ECO:0000256" key="1">
    <source>
        <dbReference type="SAM" id="MobiDB-lite"/>
    </source>
</evidence>
<name>A0A4C1UF29_EUMVA</name>
<accession>A0A4C1UF29</accession>
<sequence>MAGRVRPLSLFYSDASADGVEERSLVPRCRSYTRLRLNATMRILFPRGQRPRPAAGQRTFPGRSSVRTPVPRPSPTRSCAEALCPAISSIIVSYPRFGIPTSMLHSSVTKGDAFKRGSTEFDSIHGEIGQLPTKLHAPCHRQLIKPSSLDIVTTFVTPCKIRGRSPTI</sequence>
<dbReference type="AlphaFoldDB" id="A0A4C1UF29"/>
<dbReference type="OrthoDB" id="10070851at2759"/>
<evidence type="ECO:0000313" key="3">
    <source>
        <dbReference type="Proteomes" id="UP000299102"/>
    </source>
</evidence>
<dbReference type="EMBL" id="BGZK01000168">
    <property type="protein sequence ID" value="GBP24998.1"/>
    <property type="molecule type" value="Genomic_DNA"/>
</dbReference>
<dbReference type="Proteomes" id="UP000299102">
    <property type="component" value="Unassembled WGS sequence"/>
</dbReference>
<keyword evidence="3" id="KW-1185">Reference proteome</keyword>
<organism evidence="2 3">
    <name type="scientific">Eumeta variegata</name>
    <name type="common">Bagworm moth</name>
    <name type="synonym">Eumeta japonica</name>
    <dbReference type="NCBI Taxonomy" id="151549"/>
    <lineage>
        <taxon>Eukaryota</taxon>
        <taxon>Metazoa</taxon>
        <taxon>Ecdysozoa</taxon>
        <taxon>Arthropoda</taxon>
        <taxon>Hexapoda</taxon>
        <taxon>Insecta</taxon>
        <taxon>Pterygota</taxon>
        <taxon>Neoptera</taxon>
        <taxon>Endopterygota</taxon>
        <taxon>Lepidoptera</taxon>
        <taxon>Glossata</taxon>
        <taxon>Ditrysia</taxon>
        <taxon>Tineoidea</taxon>
        <taxon>Psychidae</taxon>
        <taxon>Oiketicinae</taxon>
        <taxon>Eumeta</taxon>
    </lineage>
</organism>
<feature type="region of interest" description="Disordered" evidence="1">
    <location>
        <begin position="46"/>
        <end position="75"/>
    </location>
</feature>
<gene>
    <name evidence="2" type="ORF">EVAR_94292_1</name>
</gene>